<accession>A0A5C5YEK1</accession>
<proteinExistence type="predicted"/>
<dbReference type="Gene3D" id="3.90.550.10">
    <property type="entry name" value="Spore Coat Polysaccharide Biosynthesis Protein SpsA, Chain A"/>
    <property type="match status" value="1"/>
</dbReference>
<dbReference type="CDD" id="cd04194">
    <property type="entry name" value="GT8_A4GalT_like"/>
    <property type="match status" value="1"/>
</dbReference>
<reference evidence="4 5" key="1">
    <citation type="submission" date="2019-02" db="EMBL/GenBank/DDBJ databases">
        <title>Deep-cultivation of Planctomycetes and their phenomic and genomic characterization uncovers novel biology.</title>
        <authorList>
            <person name="Wiegand S."/>
            <person name="Jogler M."/>
            <person name="Boedeker C."/>
            <person name="Pinto D."/>
            <person name="Vollmers J."/>
            <person name="Rivas-Marin E."/>
            <person name="Kohn T."/>
            <person name="Peeters S.H."/>
            <person name="Heuer A."/>
            <person name="Rast P."/>
            <person name="Oberbeckmann S."/>
            <person name="Bunk B."/>
            <person name="Jeske O."/>
            <person name="Meyerdierks A."/>
            <person name="Storesund J.E."/>
            <person name="Kallscheuer N."/>
            <person name="Luecker S."/>
            <person name="Lage O.M."/>
            <person name="Pohl T."/>
            <person name="Merkel B.J."/>
            <person name="Hornburger P."/>
            <person name="Mueller R.-W."/>
            <person name="Bruemmer F."/>
            <person name="Labrenz M."/>
            <person name="Spormann A.M."/>
            <person name="Op Den Camp H."/>
            <person name="Overmann J."/>
            <person name="Amann R."/>
            <person name="Jetten M.S.M."/>
            <person name="Mascher T."/>
            <person name="Medema M.H."/>
            <person name="Devos D.P."/>
            <person name="Kaster A.-K."/>
            <person name="Ovreas L."/>
            <person name="Rohde M."/>
            <person name="Galperin M.Y."/>
            <person name="Jogler C."/>
        </authorList>
    </citation>
    <scope>NUCLEOTIDE SEQUENCE [LARGE SCALE GENOMIC DNA]</scope>
    <source>
        <strain evidence="4 5">Pla123a</strain>
    </source>
</reference>
<evidence type="ECO:0000313" key="5">
    <source>
        <dbReference type="Proteomes" id="UP000318478"/>
    </source>
</evidence>
<dbReference type="InterPro" id="IPR029044">
    <property type="entry name" value="Nucleotide-diphossugar_trans"/>
</dbReference>
<comment type="caution">
    <text evidence="4">The sequence shown here is derived from an EMBL/GenBank/DDBJ whole genome shotgun (WGS) entry which is preliminary data.</text>
</comment>
<keyword evidence="3" id="KW-0479">Metal-binding</keyword>
<dbReference type="GO" id="GO:0016757">
    <property type="term" value="F:glycosyltransferase activity"/>
    <property type="evidence" value="ECO:0007669"/>
    <property type="project" value="UniProtKB-KW"/>
</dbReference>
<dbReference type="GO" id="GO:0046872">
    <property type="term" value="F:metal ion binding"/>
    <property type="evidence" value="ECO:0007669"/>
    <property type="project" value="UniProtKB-KW"/>
</dbReference>
<evidence type="ECO:0000256" key="1">
    <source>
        <dbReference type="ARBA" id="ARBA00022676"/>
    </source>
</evidence>
<dbReference type="OrthoDB" id="9798746at2"/>
<dbReference type="InterPro" id="IPR050748">
    <property type="entry name" value="Glycosyltrans_8_dom-fam"/>
</dbReference>
<keyword evidence="2" id="KW-0808">Transferase</keyword>
<gene>
    <name evidence="4" type="primary">gspA_2</name>
    <name evidence="4" type="ORF">Pla123a_40340</name>
</gene>
<dbReference type="RefSeq" id="WP_146590288.1">
    <property type="nucleotide sequence ID" value="NZ_SJPO01000011.1"/>
</dbReference>
<protein>
    <submittedName>
        <fullName evidence="4">General stress protein A</fullName>
    </submittedName>
</protein>
<evidence type="ECO:0000256" key="3">
    <source>
        <dbReference type="ARBA" id="ARBA00022723"/>
    </source>
</evidence>
<name>A0A5C5YEK1_9BACT</name>
<keyword evidence="5" id="KW-1185">Reference proteome</keyword>
<sequence length="336" mass="37840">MPIPIVVAADESFAVGAGVLMQSVIETTSERVHFYFFHDALTPASRALIEQTVAASSRSDLTMVDAGRALAALPAPQRTDAYTKMTYARLLTPDYVPADRAIYLDSDTLVRADINTLFQHDMAGRPVAAVRDYAAVRLSLRSQVERDYFNDATDGRGVDDYFNAGVLLLDLARLRREGQLQRSLELVASSRKLRFADQCALNLAIRGQYTPLAERWNTNVAHQGMTRDPLAPASLRQRVQAAFDAPAVLHYVGPKPWTMFPTVLKREHQEVLRRSPWRNYRQPMSTLSWQQKQQLIKAWRSRAVSVRIRSSEVNIQLLGRQLVHWTRAEPTPSKAA</sequence>
<keyword evidence="1" id="KW-0328">Glycosyltransferase</keyword>
<dbReference type="EMBL" id="SJPO01000011">
    <property type="protein sequence ID" value="TWT72735.1"/>
    <property type="molecule type" value="Genomic_DNA"/>
</dbReference>
<dbReference type="SUPFAM" id="SSF53448">
    <property type="entry name" value="Nucleotide-diphospho-sugar transferases"/>
    <property type="match status" value="1"/>
</dbReference>
<dbReference type="InterPro" id="IPR002495">
    <property type="entry name" value="Glyco_trans_8"/>
</dbReference>
<dbReference type="Pfam" id="PF01501">
    <property type="entry name" value="Glyco_transf_8"/>
    <property type="match status" value="1"/>
</dbReference>
<dbReference type="Proteomes" id="UP000318478">
    <property type="component" value="Unassembled WGS sequence"/>
</dbReference>
<dbReference type="PANTHER" id="PTHR13778">
    <property type="entry name" value="GLYCOSYLTRANSFERASE 8 DOMAIN-CONTAINING PROTEIN"/>
    <property type="match status" value="1"/>
</dbReference>
<dbReference type="PANTHER" id="PTHR13778:SF47">
    <property type="entry name" value="LIPOPOLYSACCHARIDE 1,3-GALACTOSYLTRANSFERASE"/>
    <property type="match status" value="1"/>
</dbReference>
<dbReference type="AlphaFoldDB" id="A0A5C5YEK1"/>
<evidence type="ECO:0000256" key="2">
    <source>
        <dbReference type="ARBA" id="ARBA00022679"/>
    </source>
</evidence>
<organism evidence="4 5">
    <name type="scientific">Posidoniimonas polymericola</name>
    <dbReference type="NCBI Taxonomy" id="2528002"/>
    <lineage>
        <taxon>Bacteria</taxon>
        <taxon>Pseudomonadati</taxon>
        <taxon>Planctomycetota</taxon>
        <taxon>Planctomycetia</taxon>
        <taxon>Pirellulales</taxon>
        <taxon>Lacipirellulaceae</taxon>
        <taxon>Posidoniimonas</taxon>
    </lineage>
</organism>
<evidence type="ECO:0000313" key="4">
    <source>
        <dbReference type="EMBL" id="TWT72735.1"/>
    </source>
</evidence>